<feature type="domain" description="Orn/DAP/Arg decarboxylase 2 C-terminal" evidence="13">
    <location>
        <begin position="121"/>
        <end position="340"/>
    </location>
</feature>
<dbReference type="EC" id="4.1.1.96" evidence="2 11"/>
<evidence type="ECO:0000256" key="12">
    <source>
        <dbReference type="PIRSR" id="PIRSR038941-1"/>
    </source>
</evidence>
<gene>
    <name evidence="14" type="ORF">AX660_18220</name>
</gene>
<dbReference type="PIRSF" id="PIRSF038941">
    <property type="entry name" value="NspC"/>
    <property type="match status" value="1"/>
</dbReference>
<evidence type="ECO:0000256" key="9">
    <source>
        <dbReference type="ARBA" id="ARBA00047351"/>
    </source>
</evidence>
<dbReference type="GO" id="GO:0009089">
    <property type="term" value="P:lysine biosynthetic process via diaminopimelate"/>
    <property type="evidence" value="ECO:0007669"/>
    <property type="project" value="TreeGrafter"/>
</dbReference>
<dbReference type="Gene3D" id="3.20.20.10">
    <property type="entry name" value="Alanine racemase"/>
    <property type="match status" value="1"/>
</dbReference>
<evidence type="ECO:0000256" key="2">
    <source>
        <dbReference type="ARBA" id="ARBA00012259"/>
    </source>
</evidence>
<dbReference type="PANTHER" id="PTHR43727">
    <property type="entry name" value="DIAMINOPIMELATE DECARBOXYLASE"/>
    <property type="match status" value="1"/>
</dbReference>
<dbReference type="RefSeq" id="WP_068378460.1">
    <property type="nucleotide sequence ID" value="NZ_LSNE01000007.1"/>
</dbReference>
<evidence type="ECO:0000313" key="15">
    <source>
        <dbReference type="Proteomes" id="UP000070299"/>
    </source>
</evidence>
<comment type="caution">
    <text evidence="14">The sequence shown here is derived from an EMBL/GenBank/DDBJ whole genome shotgun (WGS) entry which is preliminary data.</text>
</comment>
<comment type="subcellular location">
    <subcellularLocation>
        <location evidence="11">Cytoplasm</location>
    </subcellularLocation>
</comment>
<dbReference type="OrthoDB" id="9804410at2"/>
<dbReference type="InterPro" id="IPR022643">
    <property type="entry name" value="De-COase2_C"/>
</dbReference>
<comment type="catalytic activity">
    <reaction evidence="9 11">
        <text>carboxyspermidine + H(+) = spermidine + CO2</text>
        <dbReference type="Rhea" id="RHEA:34095"/>
        <dbReference type="ChEBI" id="CHEBI:15378"/>
        <dbReference type="ChEBI" id="CHEBI:16526"/>
        <dbReference type="ChEBI" id="CHEBI:57834"/>
        <dbReference type="ChEBI" id="CHEBI:65072"/>
        <dbReference type="EC" id="4.1.1.96"/>
    </reaction>
</comment>
<dbReference type="STRING" id="1799789.AX660_18220"/>
<name>A0A135ZZ91_9ALTE</name>
<dbReference type="EMBL" id="LSNE01000007">
    <property type="protein sequence ID" value="KXI28306.1"/>
    <property type="molecule type" value="Genomic_DNA"/>
</dbReference>
<dbReference type="FunFam" id="3.20.20.10:FF:000012">
    <property type="entry name" value="Carboxynorspermidine/carboxyspermidine decarboxylase"/>
    <property type="match status" value="1"/>
</dbReference>
<comment type="function">
    <text evidence="11">Catalyzes the decarboxylation of carboxynorspermidine and carboxyspermidine.</text>
</comment>
<keyword evidence="11" id="KW-0963">Cytoplasm</keyword>
<comment type="catalytic activity">
    <reaction evidence="10 11">
        <text>carboxynorspermidine + H(+) = norspermidine + CO2</text>
        <dbReference type="Rhea" id="RHEA:34099"/>
        <dbReference type="ChEBI" id="CHEBI:15378"/>
        <dbReference type="ChEBI" id="CHEBI:16526"/>
        <dbReference type="ChEBI" id="CHEBI:57920"/>
        <dbReference type="ChEBI" id="CHEBI:65070"/>
        <dbReference type="EC" id="4.1.1.96"/>
    </reaction>
</comment>
<comment type="subunit">
    <text evidence="11">Homodimer.</text>
</comment>
<dbReference type="InterPro" id="IPR005730">
    <property type="entry name" value="Nsp_de-COase"/>
</dbReference>
<feature type="binding site" evidence="12">
    <location>
        <position position="284"/>
    </location>
    <ligand>
        <name>substrate</name>
    </ligand>
</feature>
<dbReference type="PANTHER" id="PTHR43727:SF1">
    <property type="entry name" value="CARBOXYNORSPERMIDINE_CARBOXYSPERMIDINE DECARBOXYLASE"/>
    <property type="match status" value="1"/>
</dbReference>
<keyword evidence="4 11" id="KW-0210">Decarboxylase</keyword>
<keyword evidence="11" id="KW-0620">Polyamine biosynthesis</keyword>
<reference evidence="15" key="1">
    <citation type="submission" date="2016-02" db="EMBL/GenBank/DDBJ databases">
        <authorList>
            <person name="Schultz-Johansen M."/>
            <person name="Glaring M.A."/>
            <person name="Bech P.K."/>
            <person name="Stougaard P."/>
        </authorList>
    </citation>
    <scope>NUCLEOTIDE SEQUENCE [LARGE SCALE GENOMIC DNA]</scope>
    <source>
        <strain evidence="15">S66</strain>
    </source>
</reference>
<evidence type="ECO:0000256" key="10">
    <source>
        <dbReference type="ARBA" id="ARBA00047389"/>
    </source>
</evidence>
<keyword evidence="7 11" id="KW-0456">Lyase</keyword>
<dbReference type="InterPro" id="IPR029066">
    <property type="entry name" value="PLP-binding_barrel"/>
</dbReference>
<evidence type="ECO:0000256" key="3">
    <source>
        <dbReference type="ARBA" id="ARBA00013633"/>
    </source>
</evidence>
<keyword evidence="5 11" id="KW-0663">Pyridoxal phosphate</keyword>
<protein>
    <recommendedName>
        <fullName evidence="3 11">Carboxynorspermidine/carboxyspermidine decarboxylase</fullName>
        <shortName evidence="11">CANS DC/CAS DC</shortName>
        <shortName evidence="11">CANSDC/CASDC</shortName>
        <ecNumber evidence="2 11">4.1.1.96</ecNumber>
    </recommendedName>
</protein>
<evidence type="ECO:0000256" key="11">
    <source>
        <dbReference type="PIRNR" id="PIRNR038941"/>
    </source>
</evidence>
<dbReference type="Proteomes" id="UP000070299">
    <property type="component" value="Unassembled WGS sequence"/>
</dbReference>
<evidence type="ECO:0000256" key="7">
    <source>
        <dbReference type="ARBA" id="ARBA00023239"/>
    </source>
</evidence>
<dbReference type="SUPFAM" id="SSF51419">
    <property type="entry name" value="PLP-binding barrel"/>
    <property type="match status" value="1"/>
</dbReference>
<sequence length="384" mass="43075">MTFDATLDPMLNPAIPSPCYVCEEAKLEANLQLMQRVQDESGVEIILALKGFSMWSTFDLVKKYLQGSTASAVWEARLGKETIGKQVHAFSPAFKPGDIDQLVDLVDHISFNSLGQWQRYKQQILASTVSPGIRLNAEHREAETELYDPSAPGSRFGILAKDLVGVDLTGIEGFHIHNLCECDSFATERTILAVEKKFSQYFGQLKWINFGGGHLMTKKGYNVEHLIGVLKAFKARYPHLNVILEPGSAVAWQTGPLVCEVIDIVENRDKIAIVDMSATAHMPDVLEMPYRPEVRHAGKAGEKAFTYRFGGNSCLTGDAIDLYSFDHELQIGERIIFEDMIHYTMVKTTFFNGVEHPSIGILRKDGTFELVRKFTYEDFKNKLS</sequence>
<comment type="cofactor">
    <cofactor evidence="1 11">
        <name>pyridoxal 5'-phosphate</name>
        <dbReference type="ChEBI" id="CHEBI:597326"/>
    </cofactor>
</comment>
<evidence type="ECO:0000259" key="13">
    <source>
        <dbReference type="Pfam" id="PF00278"/>
    </source>
</evidence>
<dbReference type="AlphaFoldDB" id="A0A135ZZ91"/>
<dbReference type="Pfam" id="PF00278">
    <property type="entry name" value="Orn_DAP_Arg_deC"/>
    <property type="match status" value="1"/>
</dbReference>
<dbReference type="CDD" id="cd06829">
    <property type="entry name" value="PLPDE_III_CANSDC"/>
    <property type="match status" value="1"/>
</dbReference>
<organism evidence="14 15">
    <name type="scientific">Paraglaciecola hydrolytica</name>
    <dbReference type="NCBI Taxonomy" id="1799789"/>
    <lineage>
        <taxon>Bacteria</taxon>
        <taxon>Pseudomonadati</taxon>
        <taxon>Pseudomonadota</taxon>
        <taxon>Gammaproteobacteria</taxon>
        <taxon>Alteromonadales</taxon>
        <taxon>Alteromonadaceae</taxon>
        <taxon>Paraglaciecola</taxon>
    </lineage>
</organism>
<proteinExistence type="inferred from homology"/>
<dbReference type="GO" id="GO:0045312">
    <property type="term" value="P:nor-spermidine biosynthetic process"/>
    <property type="evidence" value="ECO:0007669"/>
    <property type="project" value="InterPro"/>
</dbReference>
<dbReference type="NCBIfam" id="TIGR01047">
    <property type="entry name" value="nspC"/>
    <property type="match status" value="1"/>
</dbReference>
<evidence type="ECO:0000256" key="8">
    <source>
        <dbReference type="ARBA" id="ARBA00025802"/>
    </source>
</evidence>
<evidence type="ECO:0000256" key="5">
    <source>
        <dbReference type="ARBA" id="ARBA00022898"/>
    </source>
</evidence>
<evidence type="ECO:0000256" key="6">
    <source>
        <dbReference type="ARBA" id="ARBA00023066"/>
    </source>
</evidence>
<dbReference type="FunFam" id="2.40.37.10:FF:000013">
    <property type="entry name" value="Carboxynorspermidine decarboxylase"/>
    <property type="match status" value="1"/>
</dbReference>
<keyword evidence="15" id="KW-1185">Reference proteome</keyword>
<dbReference type="SUPFAM" id="SSF50621">
    <property type="entry name" value="Alanine racemase C-terminal domain-like"/>
    <property type="match status" value="1"/>
</dbReference>
<dbReference type="Gene3D" id="2.40.37.10">
    <property type="entry name" value="Lyase, Ornithine Decarboxylase, Chain A, domain 1"/>
    <property type="match status" value="1"/>
</dbReference>
<evidence type="ECO:0000313" key="14">
    <source>
        <dbReference type="EMBL" id="KXI28306.1"/>
    </source>
</evidence>
<keyword evidence="6 11" id="KW-0745">Spermidine biosynthesis</keyword>
<evidence type="ECO:0000256" key="4">
    <source>
        <dbReference type="ARBA" id="ARBA00022793"/>
    </source>
</evidence>
<dbReference type="GO" id="GO:0008295">
    <property type="term" value="P:spermidine biosynthetic process"/>
    <property type="evidence" value="ECO:0007669"/>
    <property type="project" value="UniProtKB-KW"/>
</dbReference>
<dbReference type="InterPro" id="IPR009006">
    <property type="entry name" value="Ala_racemase/Decarboxylase_C"/>
</dbReference>
<dbReference type="GO" id="GO:0008836">
    <property type="term" value="F:diaminopimelate decarboxylase activity"/>
    <property type="evidence" value="ECO:0007669"/>
    <property type="project" value="TreeGrafter"/>
</dbReference>
<dbReference type="GO" id="GO:0005737">
    <property type="term" value="C:cytoplasm"/>
    <property type="evidence" value="ECO:0007669"/>
    <property type="project" value="UniProtKB-SubCell"/>
</dbReference>
<comment type="similarity">
    <text evidence="8 11">Belongs to the Orn/Lys/Arg decarboxylase class-II family. NspC subfamily.</text>
</comment>
<accession>A0A135ZZ91</accession>
<evidence type="ECO:0000256" key="1">
    <source>
        <dbReference type="ARBA" id="ARBA00001933"/>
    </source>
</evidence>